<dbReference type="RefSeq" id="WP_289962781.1">
    <property type="nucleotide sequence ID" value="NZ_JAUEOZ010000002.1"/>
</dbReference>
<keyword evidence="2" id="KW-1185">Reference proteome</keyword>
<dbReference type="PIRSF" id="PIRSF028200">
    <property type="entry name" value="UCP028200"/>
    <property type="match status" value="1"/>
</dbReference>
<dbReference type="InterPro" id="IPR016875">
    <property type="entry name" value="UCP028200"/>
</dbReference>
<dbReference type="Proteomes" id="UP001169719">
    <property type="component" value="Unassembled WGS sequence"/>
</dbReference>
<dbReference type="PROSITE" id="PS51257">
    <property type="entry name" value="PROKAR_LIPOPROTEIN"/>
    <property type="match status" value="1"/>
</dbReference>
<evidence type="ECO:0000313" key="1">
    <source>
        <dbReference type="EMBL" id="MDN2482728.1"/>
    </source>
</evidence>
<evidence type="ECO:0000313" key="2">
    <source>
        <dbReference type="Proteomes" id="UP001169719"/>
    </source>
</evidence>
<dbReference type="EMBL" id="JAUEOZ010000002">
    <property type="protein sequence ID" value="MDN2482728.1"/>
    <property type="molecule type" value="Genomic_DNA"/>
</dbReference>
<reference evidence="1" key="1">
    <citation type="submission" date="2024-05" db="EMBL/GenBank/DDBJ databases">
        <title>Genome Sequences of Four Agar- Degrading Marine Bacteria.</title>
        <authorList>
            <person name="Phillips E.K."/>
            <person name="Shaffer J.C."/>
            <person name="Henson M.W."/>
            <person name="Temperton B."/>
            <person name="Thrash C.J."/>
            <person name="Martin M.O."/>
        </authorList>
    </citation>
    <scope>NUCLEOTIDE SEQUENCE</scope>
    <source>
        <strain evidence="1">EKP203</strain>
    </source>
</reference>
<protein>
    <submittedName>
        <fullName evidence="1">DUF6279 family lipoprotein</fullName>
    </submittedName>
</protein>
<gene>
    <name evidence="1" type="ORF">QWJ08_15420</name>
</gene>
<dbReference type="Pfam" id="PF19795">
    <property type="entry name" value="DUF6279"/>
    <property type="match status" value="1"/>
</dbReference>
<comment type="caution">
    <text evidence="1">The sequence shown here is derived from an EMBL/GenBank/DDBJ whole genome shotgun (WGS) entry which is preliminary data.</text>
</comment>
<organism evidence="1 2">
    <name type="scientific">Vibrio agarivorans</name>
    <dbReference type="NCBI Taxonomy" id="153622"/>
    <lineage>
        <taxon>Bacteria</taxon>
        <taxon>Pseudomonadati</taxon>
        <taxon>Pseudomonadota</taxon>
        <taxon>Gammaproteobacteria</taxon>
        <taxon>Vibrionales</taxon>
        <taxon>Vibrionaceae</taxon>
        <taxon>Vibrio</taxon>
    </lineage>
</organism>
<proteinExistence type="predicted"/>
<sequence>MRKWLGLILLCVFLSGCGIRFLYNNVDWLVIEYLDDHVELERDQEEWLSNKVAILSEWHRRHEIPHYIEHLDQLISLDLATFSSQDLAIQKRQFQQHGERLLSEIEPKVLILASQLNDEQVNQFMKNLRVRHGKYQDKYQDLNEDEIRQRYAERIAENLEQWLGDLTKEQEVLIQLWTSEMEITVNDWVSYQTQVRLQIKEMLAQRTDTVTLERKLNSVLTDPQRLYSSELNRKLEHNRQVMDLYFVQLVNIATDKQARHYRETLEDWKEVALDIMQ</sequence>
<name>A0ABT7Y3V3_9VIBR</name>
<keyword evidence="1" id="KW-0449">Lipoprotein</keyword>
<accession>A0ABT7Y3V3</accession>